<evidence type="ECO:0000313" key="3">
    <source>
        <dbReference type="Proteomes" id="UP000019132"/>
    </source>
</evidence>
<feature type="transmembrane region" description="Helical" evidence="1">
    <location>
        <begin position="77"/>
        <end position="100"/>
    </location>
</feature>
<dbReference type="InParanoid" id="K3WJL2"/>
<feature type="transmembrane region" description="Helical" evidence="1">
    <location>
        <begin position="487"/>
        <end position="509"/>
    </location>
</feature>
<protein>
    <submittedName>
        <fullName evidence="2">Uncharacterized protein</fullName>
    </submittedName>
</protein>
<dbReference type="eggNOG" id="ENOG502R8J0">
    <property type="taxonomic scope" value="Eukaryota"/>
</dbReference>
<feature type="transmembrane region" description="Helical" evidence="1">
    <location>
        <begin position="180"/>
        <end position="200"/>
    </location>
</feature>
<reference evidence="2" key="3">
    <citation type="submission" date="2015-02" db="UniProtKB">
        <authorList>
            <consortium name="EnsemblProtists"/>
        </authorList>
    </citation>
    <scope>IDENTIFICATION</scope>
    <source>
        <strain evidence="2">DAOM BR144</strain>
    </source>
</reference>
<feature type="transmembrane region" description="Helical" evidence="1">
    <location>
        <begin position="37"/>
        <end position="57"/>
    </location>
</feature>
<reference evidence="3" key="1">
    <citation type="journal article" date="2010" name="Genome Biol.">
        <title>Genome sequence of the necrotrophic plant pathogen Pythium ultimum reveals original pathogenicity mechanisms and effector repertoire.</title>
        <authorList>
            <person name="Levesque C.A."/>
            <person name="Brouwer H."/>
            <person name="Cano L."/>
            <person name="Hamilton J.P."/>
            <person name="Holt C."/>
            <person name="Huitema E."/>
            <person name="Raffaele S."/>
            <person name="Robideau G.P."/>
            <person name="Thines M."/>
            <person name="Win J."/>
            <person name="Zerillo M.M."/>
            <person name="Beakes G.W."/>
            <person name="Boore J.L."/>
            <person name="Busam D."/>
            <person name="Dumas B."/>
            <person name="Ferriera S."/>
            <person name="Fuerstenberg S.I."/>
            <person name="Gachon C.M."/>
            <person name="Gaulin E."/>
            <person name="Govers F."/>
            <person name="Grenville-Briggs L."/>
            <person name="Horner N."/>
            <person name="Hostetler J."/>
            <person name="Jiang R.H."/>
            <person name="Johnson J."/>
            <person name="Krajaejun T."/>
            <person name="Lin H."/>
            <person name="Meijer H.J."/>
            <person name="Moore B."/>
            <person name="Morris P."/>
            <person name="Phuntmart V."/>
            <person name="Puiu D."/>
            <person name="Shetty J."/>
            <person name="Stajich J.E."/>
            <person name="Tripathy S."/>
            <person name="Wawra S."/>
            <person name="van West P."/>
            <person name="Whitty B.R."/>
            <person name="Coutinho P.M."/>
            <person name="Henrissat B."/>
            <person name="Martin F."/>
            <person name="Thomas P.D."/>
            <person name="Tyler B.M."/>
            <person name="De Vries R.P."/>
            <person name="Kamoun S."/>
            <person name="Yandell M."/>
            <person name="Tisserat N."/>
            <person name="Buell C.R."/>
        </authorList>
    </citation>
    <scope>NUCLEOTIDE SEQUENCE</scope>
    <source>
        <strain evidence="3">DAOM:BR144</strain>
    </source>
</reference>
<name>K3WJL2_GLOUD</name>
<feature type="transmembrane region" description="Helical" evidence="1">
    <location>
        <begin position="139"/>
        <end position="160"/>
    </location>
</feature>
<reference evidence="3" key="2">
    <citation type="submission" date="2010-04" db="EMBL/GenBank/DDBJ databases">
        <authorList>
            <person name="Buell R."/>
            <person name="Hamilton J."/>
            <person name="Hostetler J."/>
        </authorList>
    </citation>
    <scope>NUCLEOTIDE SEQUENCE [LARGE SCALE GENOMIC DNA]</scope>
    <source>
        <strain evidence="3">DAOM:BR144</strain>
    </source>
</reference>
<organism evidence="2 3">
    <name type="scientific">Globisporangium ultimum (strain ATCC 200006 / CBS 805.95 / DAOM BR144)</name>
    <name type="common">Pythium ultimum</name>
    <dbReference type="NCBI Taxonomy" id="431595"/>
    <lineage>
        <taxon>Eukaryota</taxon>
        <taxon>Sar</taxon>
        <taxon>Stramenopiles</taxon>
        <taxon>Oomycota</taxon>
        <taxon>Peronosporomycetes</taxon>
        <taxon>Pythiales</taxon>
        <taxon>Pythiaceae</taxon>
        <taxon>Globisporangium</taxon>
    </lineage>
</organism>
<dbReference type="HOGENOM" id="CLU_014711_2_1_1"/>
<evidence type="ECO:0000256" key="1">
    <source>
        <dbReference type="SAM" id="Phobius"/>
    </source>
</evidence>
<sequence length="551" mass="61551">MRHQKIASTIELRFRHDGLYSVERLIAVQEYISNRSLGRACIVCIVTSVPPLVAILLVDALPLQSPSAGWDHNASLWIRLFISAYTLAFGVTLQFQGLVLAACLTIKKGMRVSLFTAAGYTAFLLMLSKYWVFPIPFTFVVGVPAWMLCFYLGIAFATKINQLKKSPEFQTQMKRFIKKLYLESNFLLIYPVYNTVFLALSHRDQVVFVFVLPLVKVSLKKIMAAVAGDVDDIIPCMVISVDIFNALYQSKCMQSSGSMWTTAVIILIDTLQSVYSLRHLSKQTHEVEVLGDQSINTKGLLAYVLELINAPDQLDENVMTKFRVRAFTRMRAPSGQEQIVQNIQLLQTKVKQSTSISMALHAFVSKHLSSLGSLSRRGSFLSATQVVPLPPALRPASTSATVKNTSTSDAEVGSESATQLRLKTQKATMIRKALQLLWSCELLLLVEYIEAAIPFMYAIYLVALAHLPNAEYYPGMDQFSSTKLTSVVTSITIYGCLELISLLCVHMVLRRKFNLSALHQLACVFEGEWLILQGTIMGWIVVVLQFTLKMS</sequence>
<dbReference type="AlphaFoldDB" id="K3WJL2"/>
<keyword evidence="3" id="KW-1185">Reference proteome</keyword>
<dbReference type="EnsemblProtists" id="PYU1_T005154">
    <property type="protein sequence ID" value="PYU1_T005154"/>
    <property type="gene ID" value="PYU1_G005143"/>
</dbReference>
<feature type="transmembrane region" description="Helical" evidence="1">
    <location>
        <begin position="112"/>
        <end position="133"/>
    </location>
</feature>
<feature type="transmembrane region" description="Helical" evidence="1">
    <location>
        <begin position="529"/>
        <end position="548"/>
    </location>
</feature>
<feature type="transmembrane region" description="Helical" evidence="1">
    <location>
        <begin position="442"/>
        <end position="467"/>
    </location>
</feature>
<dbReference type="EMBL" id="GL376564">
    <property type="status" value="NOT_ANNOTATED_CDS"/>
    <property type="molecule type" value="Genomic_DNA"/>
</dbReference>
<dbReference type="OMA" id="TIMGWIV"/>
<evidence type="ECO:0000313" key="2">
    <source>
        <dbReference type="EnsemblProtists" id="PYU1_T005154"/>
    </source>
</evidence>
<keyword evidence="1" id="KW-0812">Transmembrane</keyword>
<keyword evidence="1" id="KW-0472">Membrane</keyword>
<proteinExistence type="predicted"/>
<keyword evidence="1" id="KW-1133">Transmembrane helix</keyword>
<dbReference type="VEuPathDB" id="FungiDB:PYU1_G005143"/>
<dbReference type="STRING" id="431595.K3WJL2"/>
<dbReference type="Proteomes" id="UP000019132">
    <property type="component" value="Unassembled WGS sequence"/>
</dbReference>
<accession>K3WJL2</accession>